<dbReference type="AlphaFoldDB" id="A0A165CH20"/>
<dbReference type="Proteomes" id="UP000077266">
    <property type="component" value="Unassembled WGS sequence"/>
</dbReference>
<reference evidence="2 3" key="1">
    <citation type="journal article" date="2016" name="Mol. Biol. Evol.">
        <title>Comparative Genomics of Early-Diverging Mushroom-Forming Fungi Provides Insights into the Origins of Lignocellulose Decay Capabilities.</title>
        <authorList>
            <person name="Nagy L.G."/>
            <person name="Riley R."/>
            <person name="Tritt A."/>
            <person name="Adam C."/>
            <person name="Daum C."/>
            <person name="Floudas D."/>
            <person name="Sun H."/>
            <person name="Yadav J.S."/>
            <person name="Pangilinan J."/>
            <person name="Larsson K.H."/>
            <person name="Matsuura K."/>
            <person name="Barry K."/>
            <person name="Labutti K."/>
            <person name="Kuo R."/>
            <person name="Ohm R.A."/>
            <person name="Bhattacharya S.S."/>
            <person name="Shirouzu T."/>
            <person name="Yoshinaga Y."/>
            <person name="Martin F.M."/>
            <person name="Grigoriev I.V."/>
            <person name="Hibbett D.S."/>
        </authorList>
    </citation>
    <scope>NUCLEOTIDE SEQUENCE [LARGE SCALE GENOMIC DNA]</scope>
    <source>
        <strain evidence="2 3">HHB12029</strain>
    </source>
</reference>
<gene>
    <name evidence="2" type="ORF">EXIGLDRAFT_344372</name>
</gene>
<proteinExistence type="predicted"/>
<evidence type="ECO:0000256" key="1">
    <source>
        <dbReference type="SAM" id="MobiDB-lite"/>
    </source>
</evidence>
<dbReference type="InParanoid" id="A0A165CH20"/>
<protein>
    <submittedName>
        <fullName evidence="2">Uncharacterized protein</fullName>
    </submittedName>
</protein>
<evidence type="ECO:0000313" key="2">
    <source>
        <dbReference type="EMBL" id="KZV82438.1"/>
    </source>
</evidence>
<evidence type="ECO:0000313" key="3">
    <source>
        <dbReference type="Proteomes" id="UP000077266"/>
    </source>
</evidence>
<name>A0A165CH20_EXIGL</name>
<keyword evidence="3" id="KW-1185">Reference proteome</keyword>
<sequence length="206" mass="23467">MTVLEAEACSRVQEPHSSGMQHVTTNRFIQQPPQFIHPMDAKSTTSSEDTVVVTALDNKAKDASHLAMFQALSACLRQDPNQVIDRLTRWFVSDDHSPLWTPFALSIRGWAFEELDDEESAGDDYSEALHLYRYMAEQLGSEVLVRFKDNMRFIEARLKALPPGERHRTRDPALTQAQATTIHIEVGAVMYSHRIELRVPSQNMSW</sequence>
<feature type="region of interest" description="Disordered" evidence="1">
    <location>
        <begin position="1"/>
        <end position="21"/>
    </location>
</feature>
<dbReference type="EMBL" id="KV426323">
    <property type="protein sequence ID" value="KZV82438.1"/>
    <property type="molecule type" value="Genomic_DNA"/>
</dbReference>
<dbReference type="OrthoDB" id="3196590at2759"/>
<accession>A0A165CH20</accession>
<organism evidence="2 3">
    <name type="scientific">Exidia glandulosa HHB12029</name>
    <dbReference type="NCBI Taxonomy" id="1314781"/>
    <lineage>
        <taxon>Eukaryota</taxon>
        <taxon>Fungi</taxon>
        <taxon>Dikarya</taxon>
        <taxon>Basidiomycota</taxon>
        <taxon>Agaricomycotina</taxon>
        <taxon>Agaricomycetes</taxon>
        <taxon>Auriculariales</taxon>
        <taxon>Exidiaceae</taxon>
        <taxon>Exidia</taxon>
    </lineage>
</organism>